<name>K6VHX3_9MICO</name>
<dbReference type="eggNOG" id="COG2764">
    <property type="taxonomic scope" value="Bacteria"/>
</dbReference>
<organism evidence="2 3">
    <name type="scientific">Kineosphaera limosa NBRC 100340</name>
    <dbReference type="NCBI Taxonomy" id="1184609"/>
    <lineage>
        <taxon>Bacteria</taxon>
        <taxon>Bacillati</taxon>
        <taxon>Actinomycetota</taxon>
        <taxon>Actinomycetes</taxon>
        <taxon>Micrococcales</taxon>
        <taxon>Dermatophilaceae</taxon>
        <taxon>Kineosphaera</taxon>
    </lineage>
</organism>
<dbReference type="RefSeq" id="WP_006592325.1">
    <property type="nucleotide sequence ID" value="NZ_BAHD01000026.1"/>
</dbReference>
<sequence length="135" mass="14372">MQLNPYLTFPGNAAEAMAFYAEVLGGSVQSMSFKESGMDVDGVMHAALETPTGFHLYASDQLPGMGPDLVPGNNIQISISGDDADAMRGFWEGLRDGGQVVMPLEKQMWGDLYGLLTDKFGISWHINIAGDAAGA</sequence>
<proteinExistence type="predicted"/>
<accession>K6VHX3</accession>
<dbReference type="Pfam" id="PF00903">
    <property type="entry name" value="Glyoxalase"/>
    <property type="match status" value="1"/>
</dbReference>
<evidence type="ECO:0000259" key="1">
    <source>
        <dbReference type="Pfam" id="PF00903"/>
    </source>
</evidence>
<dbReference type="STRING" id="1184609.KILIM_026_00640"/>
<dbReference type="InterPro" id="IPR029068">
    <property type="entry name" value="Glyas_Bleomycin-R_OHBP_Dase"/>
</dbReference>
<evidence type="ECO:0000313" key="2">
    <source>
        <dbReference type="EMBL" id="GAB95793.1"/>
    </source>
</evidence>
<dbReference type="Proteomes" id="UP000008366">
    <property type="component" value="Unassembled WGS sequence"/>
</dbReference>
<dbReference type="PANTHER" id="PTHR33990">
    <property type="entry name" value="PROTEIN YJDN-RELATED"/>
    <property type="match status" value="1"/>
</dbReference>
<dbReference type="EMBL" id="BAHD01000026">
    <property type="protein sequence ID" value="GAB95793.1"/>
    <property type="molecule type" value="Genomic_DNA"/>
</dbReference>
<feature type="domain" description="Glyoxalase/fosfomycin resistance/dioxygenase" evidence="1">
    <location>
        <begin position="3"/>
        <end position="126"/>
    </location>
</feature>
<dbReference type="CDD" id="cd06588">
    <property type="entry name" value="PhnB_like"/>
    <property type="match status" value="1"/>
</dbReference>
<dbReference type="InterPro" id="IPR004360">
    <property type="entry name" value="Glyas_Fos-R_dOase_dom"/>
</dbReference>
<dbReference type="PANTHER" id="PTHR33990:SF1">
    <property type="entry name" value="PROTEIN YJDN"/>
    <property type="match status" value="1"/>
</dbReference>
<reference evidence="2 3" key="1">
    <citation type="submission" date="2012-08" db="EMBL/GenBank/DDBJ databases">
        <title>Whole genome shotgun sequence of Kineosphaera limosa NBRC 100340.</title>
        <authorList>
            <person name="Yoshida I."/>
            <person name="Isaki S."/>
            <person name="Hosoyama A."/>
            <person name="Tsuchikane K."/>
            <person name="Katsumata H."/>
            <person name="Ando Y."/>
            <person name="Ohji S."/>
            <person name="Hamada M."/>
            <person name="Tamura T."/>
            <person name="Yamazoe A."/>
            <person name="Yamazaki S."/>
            <person name="Fujita N."/>
        </authorList>
    </citation>
    <scope>NUCLEOTIDE SEQUENCE [LARGE SCALE GENOMIC DNA]</scope>
    <source>
        <strain evidence="2 3">NBRC 100340</strain>
    </source>
</reference>
<keyword evidence="3" id="KW-1185">Reference proteome</keyword>
<dbReference type="Gene3D" id="3.10.180.10">
    <property type="entry name" value="2,3-Dihydroxybiphenyl 1,2-Dioxygenase, domain 1"/>
    <property type="match status" value="1"/>
</dbReference>
<comment type="caution">
    <text evidence="2">The sequence shown here is derived from an EMBL/GenBank/DDBJ whole genome shotgun (WGS) entry which is preliminary data.</text>
</comment>
<dbReference type="SUPFAM" id="SSF54593">
    <property type="entry name" value="Glyoxalase/Bleomycin resistance protein/Dihydroxybiphenyl dioxygenase"/>
    <property type="match status" value="1"/>
</dbReference>
<dbReference type="InterPro" id="IPR028973">
    <property type="entry name" value="PhnB-like"/>
</dbReference>
<dbReference type="AlphaFoldDB" id="K6VHX3"/>
<evidence type="ECO:0000313" key="3">
    <source>
        <dbReference type="Proteomes" id="UP000008366"/>
    </source>
</evidence>
<protein>
    <recommendedName>
        <fullName evidence="1">Glyoxalase/fosfomycin resistance/dioxygenase domain-containing protein</fullName>
    </recommendedName>
</protein>
<gene>
    <name evidence="2" type="ORF">KILIM_026_00640</name>
</gene>